<dbReference type="InterPro" id="IPR016163">
    <property type="entry name" value="Ald_DH_C"/>
</dbReference>
<accession>A0A5C8ZFH0</accession>
<comment type="similarity">
    <text evidence="1 4">Belongs to the aldehyde dehydrogenase family.</text>
</comment>
<evidence type="ECO:0000313" key="6">
    <source>
        <dbReference type="EMBL" id="TXR55550.1"/>
    </source>
</evidence>
<dbReference type="InterPro" id="IPR050740">
    <property type="entry name" value="Aldehyde_DH_Superfamily"/>
</dbReference>
<dbReference type="Gene3D" id="3.40.309.10">
    <property type="entry name" value="Aldehyde Dehydrogenase, Chain A, domain 2"/>
    <property type="match status" value="1"/>
</dbReference>
<proteinExistence type="inferred from homology"/>
<evidence type="ECO:0000256" key="3">
    <source>
        <dbReference type="PROSITE-ProRule" id="PRU10007"/>
    </source>
</evidence>
<name>A0A5C8ZFH0_9ACTN</name>
<dbReference type="CDD" id="cd07103">
    <property type="entry name" value="ALDH_F5_SSADH_GabD"/>
    <property type="match status" value="1"/>
</dbReference>
<dbReference type="OrthoDB" id="6882680at2"/>
<dbReference type="PANTHER" id="PTHR43353:SF5">
    <property type="entry name" value="SUCCINATE-SEMIALDEHYDE DEHYDROGENASE, MITOCHONDRIAL"/>
    <property type="match status" value="1"/>
</dbReference>
<dbReference type="InterPro" id="IPR016162">
    <property type="entry name" value="Ald_DH_N"/>
</dbReference>
<dbReference type="InterPro" id="IPR016161">
    <property type="entry name" value="Ald_DH/histidinol_DH"/>
</dbReference>
<evidence type="ECO:0000259" key="5">
    <source>
        <dbReference type="Pfam" id="PF00171"/>
    </source>
</evidence>
<dbReference type="RefSeq" id="WP_147927126.1">
    <property type="nucleotide sequence ID" value="NZ_VKAC01000008.1"/>
</dbReference>
<dbReference type="Pfam" id="PF00171">
    <property type="entry name" value="Aldedh"/>
    <property type="match status" value="1"/>
</dbReference>
<dbReference type="PROSITE" id="PS00687">
    <property type="entry name" value="ALDEHYDE_DEHYDR_GLU"/>
    <property type="match status" value="1"/>
</dbReference>
<dbReference type="GO" id="GO:0004777">
    <property type="term" value="F:succinate-semialdehyde dehydrogenase (NAD+) activity"/>
    <property type="evidence" value="ECO:0007669"/>
    <property type="project" value="TreeGrafter"/>
</dbReference>
<organism evidence="6 7">
    <name type="scientific">Quadrisphaera setariae</name>
    <dbReference type="NCBI Taxonomy" id="2593304"/>
    <lineage>
        <taxon>Bacteria</taxon>
        <taxon>Bacillati</taxon>
        <taxon>Actinomycetota</taxon>
        <taxon>Actinomycetes</taxon>
        <taxon>Kineosporiales</taxon>
        <taxon>Kineosporiaceae</taxon>
        <taxon>Quadrisphaera</taxon>
    </lineage>
</organism>
<keyword evidence="7" id="KW-1185">Reference proteome</keyword>
<dbReference type="GO" id="GO:0009450">
    <property type="term" value="P:gamma-aminobutyric acid catabolic process"/>
    <property type="evidence" value="ECO:0007669"/>
    <property type="project" value="TreeGrafter"/>
</dbReference>
<feature type="domain" description="Aldehyde dehydrogenase" evidence="5">
    <location>
        <begin position="5"/>
        <end position="454"/>
    </location>
</feature>
<dbReference type="Proteomes" id="UP000321234">
    <property type="component" value="Unassembled WGS sequence"/>
</dbReference>
<dbReference type="InterPro" id="IPR029510">
    <property type="entry name" value="Ald_DH_CS_GLU"/>
</dbReference>
<protein>
    <submittedName>
        <fullName evidence="6">NAD-dependent succinate-semialdehyde dehydrogenase</fullName>
    </submittedName>
</protein>
<feature type="active site" evidence="3">
    <location>
        <position position="233"/>
    </location>
</feature>
<evidence type="ECO:0000256" key="4">
    <source>
        <dbReference type="RuleBase" id="RU003345"/>
    </source>
</evidence>
<dbReference type="PANTHER" id="PTHR43353">
    <property type="entry name" value="SUCCINATE-SEMIALDEHYDE DEHYDROGENASE, MITOCHONDRIAL"/>
    <property type="match status" value="1"/>
</dbReference>
<dbReference type="EMBL" id="VKAC01000008">
    <property type="protein sequence ID" value="TXR55550.1"/>
    <property type="molecule type" value="Genomic_DNA"/>
</dbReference>
<gene>
    <name evidence="6" type="ORF">FMM08_14760</name>
</gene>
<sequence>MGAHLDVLDPATDEVIGSVPDLGPADALDAADAAARVQPAWAAAAPRERSAVLVRAFELMTARAEEVAQLISLENGKALHDARAEVTYAAEFLRWYAEEGVRVPGRLGRAPGGGNRILVSHRPIGVAALVTPWNFPAAMVTRKVGPALAAGCTAVLKPAEQTPLTALLLADLLREAGLPDGALGVVTTSRAAPVVDALLAHPAVRMLSFTGSTEVGKLLLRRSADRVLRTAMELGGNAPFLVLEGSDVDAALDGAMVAKMRGGGQACTAANRFYVHRSLADAFSTGLAERMGAVVVGRGSDPATGCGPLVDTAAVDKAARLVDDARARGARLLLGGQRPDGPGCFYPPTVLTDVPDGAAVLAEEVFAPVAPVVVVDDDEQAVALANDTEHGLVAYVYAGELGRALRVAERLEAGMVAVNRGLVSDPAAPFGGTKESGLGREGSAEGLLEYLETTYTAVDW</sequence>
<dbReference type="InterPro" id="IPR015590">
    <property type="entry name" value="Aldehyde_DH_dom"/>
</dbReference>
<evidence type="ECO:0000256" key="2">
    <source>
        <dbReference type="ARBA" id="ARBA00023002"/>
    </source>
</evidence>
<comment type="caution">
    <text evidence="6">The sequence shown here is derived from an EMBL/GenBank/DDBJ whole genome shotgun (WGS) entry which is preliminary data.</text>
</comment>
<dbReference type="Gene3D" id="3.40.605.10">
    <property type="entry name" value="Aldehyde Dehydrogenase, Chain A, domain 1"/>
    <property type="match status" value="1"/>
</dbReference>
<evidence type="ECO:0000313" key="7">
    <source>
        <dbReference type="Proteomes" id="UP000321234"/>
    </source>
</evidence>
<dbReference type="SUPFAM" id="SSF53720">
    <property type="entry name" value="ALDH-like"/>
    <property type="match status" value="1"/>
</dbReference>
<reference evidence="6 7" key="1">
    <citation type="submission" date="2019-07" db="EMBL/GenBank/DDBJ databases">
        <title>Quadrisphaera sp. strain DD2A genome sequencing and assembly.</title>
        <authorList>
            <person name="Kim I."/>
        </authorList>
    </citation>
    <scope>NUCLEOTIDE SEQUENCE [LARGE SCALE GENOMIC DNA]</scope>
    <source>
        <strain evidence="6 7">DD2A</strain>
    </source>
</reference>
<dbReference type="FunFam" id="3.40.309.10:FF:000004">
    <property type="entry name" value="Succinate-semialdehyde dehydrogenase I"/>
    <property type="match status" value="1"/>
</dbReference>
<keyword evidence="2 4" id="KW-0560">Oxidoreductase</keyword>
<evidence type="ECO:0000256" key="1">
    <source>
        <dbReference type="ARBA" id="ARBA00009986"/>
    </source>
</evidence>
<dbReference type="AlphaFoldDB" id="A0A5C8ZFH0"/>
<dbReference type="FunFam" id="3.40.605.10:FF:000007">
    <property type="entry name" value="NAD/NADP-dependent betaine aldehyde dehydrogenase"/>
    <property type="match status" value="1"/>
</dbReference>